<dbReference type="NCBIfam" id="TIGR03757">
    <property type="entry name" value="conj_TIGR03757"/>
    <property type="match status" value="1"/>
</dbReference>
<feature type="chain" id="PRO_5002713147" description="TIGR03757 family integrating conjugative element protein" evidence="1">
    <location>
        <begin position="20"/>
        <end position="144"/>
    </location>
</feature>
<protein>
    <recommendedName>
        <fullName evidence="3">TIGR03757 family integrating conjugative element protein</fullName>
    </recommendedName>
</protein>
<dbReference type="AlphaFoldDB" id="A7TUJ2"/>
<feature type="signal peptide" evidence="1">
    <location>
        <begin position="1"/>
        <end position="19"/>
    </location>
</feature>
<accession>A7TUJ2</accession>
<evidence type="ECO:0008006" key="3">
    <source>
        <dbReference type="Google" id="ProtNLM"/>
    </source>
</evidence>
<sequence length="144" mass="16752">MHINKWLLTLSLTSRFVLANSVEIIPSITVYTTQNYSITHPELADQIYYLDSVEQWEDKISHQLSHDPAQAQLQAQQFFNSPDWVNYQNKLKSAYQGIISGWQNGIKKVPAVLFQHPNTEITVVYGETNVLNAKKQWLRWFDTK</sequence>
<reference evidence="2" key="1">
    <citation type="journal article" date="2007" name="J. Med. Microbiol.">
        <title>Evidence that the cytolethal distending toxin locus was once part of a genomic island in the periodontal pathogen Aggregatibacter (Actinobacillus) actinomycetemcomitans strain Y4.</title>
        <authorList>
            <person name="Doungudomdacha S."/>
            <person name="Volgina A."/>
            <person name="DiRienzo J.M."/>
        </authorList>
    </citation>
    <scope>NUCLEOTIDE SEQUENCE</scope>
    <source>
        <strain evidence="2">Y4</strain>
    </source>
</reference>
<dbReference type="InterPro" id="IPR011090">
    <property type="entry name" value="Integr_conj_element_PFL4709"/>
</dbReference>
<organism evidence="2">
    <name type="scientific">Aggregatibacter actinomycetemcomitans</name>
    <name type="common">Actinobacillus actinomycetemcomitans</name>
    <name type="synonym">Haemophilus actinomycetemcomitans</name>
    <dbReference type="NCBI Taxonomy" id="714"/>
    <lineage>
        <taxon>Bacteria</taxon>
        <taxon>Pseudomonadati</taxon>
        <taxon>Pseudomonadota</taxon>
        <taxon>Gammaproteobacteria</taxon>
        <taxon>Pasteurellales</taxon>
        <taxon>Pasteurellaceae</taxon>
        <taxon>Aggregatibacter</taxon>
    </lineage>
</organism>
<evidence type="ECO:0000256" key="1">
    <source>
        <dbReference type="SAM" id="SignalP"/>
    </source>
</evidence>
<proteinExistence type="predicted"/>
<name>A7TUJ2_AGGAC</name>
<keyword evidence="1" id="KW-0732">Signal</keyword>
<dbReference type="Pfam" id="PF07511">
    <property type="entry name" value="DUF1525"/>
    <property type="match status" value="1"/>
</dbReference>
<dbReference type="EMBL" id="EF196803">
    <property type="protein sequence ID" value="ABU44867.1"/>
    <property type="molecule type" value="Genomic_DNA"/>
</dbReference>
<evidence type="ECO:0000313" key="2">
    <source>
        <dbReference type="EMBL" id="ABU44867.1"/>
    </source>
</evidence>